<protein>
    <submittedName>
        <fullName evidence="2">DUF4079 domain-containing protein</fullName>
    </submittedName>
</protein>
<dbReference type="EMBL" id="JACJQU010000004">
    <property type="protein sequence ID" value="MBD2293618.1"/>
    <property type="molecule type" value="Genomic_DNA"/>
</dbReference>
<feature type="transmembrane region" description="Helical" evidence="1">
    <location>
        <begin position="156"/>
        <end position="177"/>
    </location>
</feature>
<dbReference type="InterPro" id="IPR025067">
    <property type="entry name" value="DUF4079"/>
</dbReference>
<organism evidence="2 3">
    <name type="scientific">Anabaena sphaerica FACHB-251</name>
    <dbReference type="NCBI Taxonomy" id="2692883"/>
    <lineage>
        <taxon>Bacteria</taxon>
        <taxon>Bacillati</taxon>
        <taxon>Cyanobacteriota</taxon>
        <taxon>Cyanophyceae</taxon>
        <taxon>Nostocales</taxon>
        <taxon>Nostocaceae</taxon>
        <taxon>Anabaena</taxon>
    </lineage>
</organism>
<dbReference type="Proteomes" id="UP000662185">
    <property type="component" value="Unassembled WGS sequence"/>
</dbReference>
<reference evidence="3" key="1">
    <citation type="journal article" date="2020" name="ISME J.">
        <title>Comparative genomics reveals insights into cyanobacterial evolution and habitat adaptation.</title>
        <authorList>
            <person name="Chen M.Y."/>
            <person name="Teng W.K."/>
            <person name="Zhao L."/>
            <person name="Hu C.X."/>
            <person name="Zhou Y.K."/>
            <person name="Han B.P."/>
            <person name="Song L.R."/>
            <person name="Shu W.S."/>
        </authorList>
    </citation>
    <scope>NUCLEOTIDE SEQUENCE [LARGE SCALE GENOMIC DNA]</scope>
    <source>
        <strain evidence="3">FACHB-251</strain>
    </source>
</reference>
<feature type="transmembrane region" description="Helical" evidence="1">
    <location>
        <begin position="92"/>
        <end position="114"/>
    </location>
</feature>
<feature type="transmembrane region" description="Helical" evidence="1">
    <location>
        <begin position="189"/>
        <end position="211"/>
    </location>
</feature>
<proteinExistence type="predicted"/>
<keyword evidence="1" id="KW-1133">Transmembrane helix</keyword>
<name>A0A927A0M3_9NOST</name>
<feature type="transmembrane region" description="Helical" evidence="1">
    <location>
        <begin position="6"/>
        <end position="27"/>
    </location>
</feature>
<dbReference type="Pfam" id="PF13301">
    <property type="entry name" value="DUF4079"/>
    <property type="match status" value="1"/>
</dbReference>
<feature type="transmembrane region" description="Helical" evidence="1">
    <location>
        <begin position="126"/>
        <end position="144"/>
    </location>
</feature>
<evidence type="ECO:0000313" key="2">
    <source>
        <dbReference type="EMBL" id="MBD2293618.1"/>
    </source>
</evidence>
<dbReference type="AlphaFoldDB" id="A0A927A0M3"/>
<sequence>MALKDIILLLHPVIAVTVVFPLMGIVINRALQVRQRRLETVSTGKSKIPPIAGQEHVQLGRWLTGAVVGIVLIALAYAIFSNVFDHQVWLKSSFRVVFIVLLFAATIGSTILLYQAKAKDQNWRGVFATLTGMGLVILGCQDGVYRLTNKWYMSHYYYGITAALLMIFSLAILPEIYKDKTNVWRKIHIAANFLALLLFFGLGMTGTLSLLEIPLTWQKGYINQLYQKQCDANNCLITNPILPDKL</sequence>
<evidence type="ECO:0000313" key="3">
    <source>
        <dbReference type="Proteomes" id="UP000662185"/>
    </source>
</evidence>
<comment type="caution">
    <text evidence="2">The sequence shown here is derived from an EMBL/GenBank/DDBJ whole genome shotgun (WGS) entry which is preliminary data.</text>
</comment>
<keyword evidence="1" id="KW-0812">Transmembrane</keyword>
<dbReference type="RefSeq" id="WP_190559220.1">
    <property type="nucleotide sequence ID" value="NZ_JACJQU010000004.1"/>
</dbReference>
<keyword evidence="3" id="KW-1185">Reference proteome</keyword>
<gene>
    <name evidence="2" type="ORF">H6G06_08980</name>
</gene>
<keyword evidence="1" id="KW-0472">Membrane</keyword>
<accession>A0A927A0M3</accession>
<evidence type="ECO:0000256" key="1">
    <source>
        <dbReference type="SAM" id="Phobius"/>
    </source>
</evidence>
<feature type="transmembrane region" description="Helical" evidence="1">
    <location>
        <begin position="62"/>
        <end position="80"/>
    </location>
</feature>